<evidence type="ECO:0000313" key="3">
    <source>
        <dbReference type="Proteomes" id="UP000823388"/>
    </source>
</evidence>
<evidence type="ECO:0000256" key="1">
    <source>
        <dbReference type="SAM" id="MobiDB-lite"/>
    </source>
</evidence>
<proteinExistence type="predicted"/>
<protein>
    <submittedName>
        <fullName evidence="2">Uncharacterized protein</fullName>
    </submittedName>
</protein>
<evidence type="ECO:0000313" key="2">
    <source>
        <dbReference type="EMBL" id="KAG2636302.1"/>
    </source>
</evidence>
<organism evidence="2 3">
    <name type="scientific">Panicum virgatum</name>
    <name type="common">Blackwell switchgrass</name>
    <dbReference type="NCBI Taxonomy" id="38727"/>
    <lineage>
        <taxon>Eukaryota</taxon>
        <taxon>Viridiplantae</taxon>
        <taxon>Streptophyta</taxon>
        <taxon>Embryophyta</taxon>
        <taxon>Tracheophyta</taxon>
        <taxon>Spermatophyta</taxon>
        <taxon>Magnoliopsida</taxon>
        <taxon>Liliopsida</taxon>
        <taxon>Poales</taxon>
        <taxon>Poaceae</taxon>
        <taxon>PACMAD clade</taxon>
        <taxon>Panicoideae</taxon>
        <taxon>Panicodae</taxon>
        <taxon>Paniceae</taxon>
        <taxon>Panicinae</taxon>
        <taxon>Panicum</taxon>
        <taxon>Panicum sect. Hiantes</taxon>
    </lineage>
</organism>
<keyword evidence="3" id="KW-1185">Reference proteome</keyword>
<dbReference type="AlphaFoldDB" id="A0A8T0VJ54"/>
<feature type="compositionally biased region" description="Basic residues" evidence="1">
    <location>
        <begin position="165"/>
        <end position="179"/>
    </location>
</feature>
<feature type="region of interest" description="Disordered" evidence="1">
    <location>
        <begin position="205"/>
        <end position="283"/>
    </location>
</feature>
<accession>A0A8T0VJ54</accession>
<feature type="compositionally biased region" description="Basic residues" evidence="1">
    <location>
        <begin position="228"/>
        <end position="239"/>
    </location>
</feature>
<name>A0A8T0VJ54_PANVG</name>
<gene>
    <name evidence="2" type="ORF">PVAP13_2NG559103</name>
</gene>
<comment type="caution">
    <text evidence="2">The sequence shown here is derived from an EMBL/GenBank/DDBJ whole genome shotgun (WGS) entry which is preliminary data.</text>
</comment>
<reference evidence="2" key="1">
    <citation type="submission" date="2020-05" db="EMBL/GenBank/DDBJ databases">
        <title>WGS assembly of Panicum virgatum.</title>
        <authorList>
            <person name="Lovell J.T."/>
            <person name="Jenkins J."/>
            <person name="Shu S."/>
            <person name="Juenger T.E."/>
            <person name="Schmutz J."/>
        </authorList>
    </citation>
    <scope>NUCLEOTIDE SEQUENCE</scope>
    <source>
        <strain evidence="2">AP13</strain>
    </source>
</reference>
<dbReference type="EMBL" id="CM029040">
    <property type="protein sequence ID" value="KAG2636302.1"/>
    <property type="molecule type" value="Genomic_DNA"/>
</dbReference>
<feature type="compositionally biased region" description="Low complexity" evidence="1">
    <location>
        <begin position="241"/>
        <end position="253"/>
    </location>
</feature>
<sequence length="283" mass="30165">MGSTSSGGGRSRHTTPRCSCFLVPVPGERQPLVGCHDRRRSTKGSCRPPARPLCLSLLTHAQRTTTPVPAPRRVAGQRLPCFRPSSTRRPDSQPLHCLLAIPCTRSSPVTQSTSLPPCSSLPHHGTSAPASRARSCRLLCFQLLPQPGQIRHGHAAIHRFLRRRAPPHPRGAPHSRTLARHPSELPPRRPLAPFTTVLATMTAAGELPPPVPFSRGGPARRALVPPRRPQRALRCRPPRRQGPAAAAGAPPEAGRGDDVLAGALRGGGSACPMTARSPTVAAR</sequence>
<feature type="compositionally biased region" description="Low complexity" evidence="1">
    <location>
        <begin position="215"/>
        <end position="225"/>
    </location>
</feature>
<dbReference type="Proteomes" id="UP000823388">
    <property type="component" value="Chromosome 2N"/>
</dbReference>
<feature type="region of interest" description="Disordered" evidence="1">
    <location>
        <begin position="165"/>
        <end position="190"/>
    </location>
</feature>